<dbReference type="InterPro" id="IPR046454">
    <property type="entry name" value="GpA_endonuclease"/>
</dbReference>
<dbReference type="PATRIC" id="fig|155920.8.peg.1233"/>
<name>A0A060H2N6_XYLFS</name>
<dbReference type="GO" id="GO:0005524">
    <property type="term" value="F:ATP binding"/>
    <property type="evidence" value="ECO:0007669"/>
    <property type="project" value="InterPro"/>
</dbReference>
<evidence type="ECO:0000259" key="3">
    <source>
        <dbReference type="Pfam" id="PF20454"/>
    </source>
</evidence>
<dbReference type="GO" id="GO:0004519">
    <property type="term" value="F:endonuclease activity"/>
    <property type="evidence" value="ECO:0007669"/>
    <property type="project" value="InterPro"/>
</dbReference>
<protein>
    <submittedName>
        <fullName evidence="4">Terminase</fullName>
    </submittedName>
</protein>
<organism evidence="4 5">
    <name type="scientific">Xylella fastidiosa subsp. sandyi Ann-1</name>
    <dbReference type="NCBI Taxonomy" id="155920"/>
    <lineage>
        <taxon>Bacteria</taxon>
        <taxon>Pseudomonadati</taxon>
        <taxon>Pseudomonadota</taxon>
        <taxon>Gammaproteobacteria</taxon>
        <taxon>Lysobacterales</taxon>
        <taxon>Lysobacteraceae</taxon>
        <taxon>Xylella</taxon>
    </lineage>
</organism>
<dbReference type="GO" id="GO:0016887">
    <property type="term" value="F:ATP hydrolysis activity"/>
    <property type="evidence" value="ECO:0007669"/>
    <property type="project" value="InterPro"/>
</dbReference>
<dbReference type="KEGG" id="xfs:D934_05170"/>
<dbReference type="HOGENOM" id="CLU_023850_4_1_6"/>
<evidence type="ECO:0000313" key="5">
    <source>
        <dbReference type="Proteomes" id="UP000027215"/>
    </source>
</evidence>
<dbReference type="RefSeq" id="WP_042836425.1">
    <property type="nucleotide sequence ID" value="NZ_CP006696.1"/>
</dbReference>
<sequence length="650" mass="73444">MSETLGIAALENQEGVDQMISNALQMLRPPPAMKPSEWAQTRIRIPEGNAIPGPLRLDNAPYQREPMDMLVDPDCYRVTLKWGAQVGKTMLALCVQGYCIEMAPRSQMMLQPSQGDLQAWLETKFSPLIAANQGLQRLIAKPRGRDGVNNQRMKSYPGGFLMFAWSGSPKTMRGRSAPLIVCDEIDGYERTDEGHPVSLLWQRAATFGDERFLLEISTPTIEGSSYIDDAYRAGDQRRFYVRCPACGCEQTLEWEHVSWVGRQSDPDADLAAIDAHQPQTARYVCQGCGVCWDDGQRIAAVRQAHWQASKPFNGHASYELNELYSTFRRQSAIVQDYLDKLKHQDLQTFTNVSLARVWSETAEQADLDDLLRRLETYLADVPMGGVFLTAGIDMQTDRLEVEIVAWGIDEESWSIHTAVLYGDPLLGEVWEALDRYLSTTWQHESGIRLPIQAACLDTGGTCGYTQAAYQYLRTRTGGRLFGIKGVGGWGRPIVDKAQRKHSGRNAPRINLFTVGVDEAKLIVMRRLAITQPGPGYSHFPTDRSPDWFAQLTAEKLRTRYLKGQPIRQWTKPDKTPNEALDCRVYAYAALKIINPHLPHDAKRIKDAAALLPKEKLPQDPTSEVQHHTPHLRPQRPRPPLRRRRTWANDW</sequence>
<dbReference type="Proteomes" id="UP000027215">
    <property type="component" value="Chromosome"/>
</dbReference>
<evidence type="ECO:0000256" key="1">
    <source>
        <dbReference type="SAM" id="MobiDB-lite"/>
    </source>
</evidence>
<dbReference type="Pfam" id="PF05876">
    <property type="entry name" value="GpA_ATPase"/>
    <property type="match status" value="1"/>
</dbReference>
<feature type="compositionally biased region" description="Basic residues" evidence="1">
    <location>
        <begin position="627"/>
        <end position="650"/>
    </location>
</feature>
<dbReference type="AlphaFoldDB" id="A0A060H2N6"/>
<evidence type="ECO:0000313" key="4">
    <source>
        <dbReference type="EMBL" id="AIC09818.1"/>
    </source>
</evidence>
<proteinExistence type="inferred from homology"/>
<dbReference type="EMBL" id="CP006696">
    <property type="protein sequence ID" value="AIC09818.1"/>
    <property type="molecule type" value="Genomic_DNA"/>
</dbReference>
<evidence type="ECO:0000259" key="2">
    <source>
        <dbReference type="Pfam" id="PF05876"/>
    </source>
</evidence>
<feature type="region of interest" description="Disordered" evidence="1">
    <location>
        <begin position="615"/>
        <end position="650"/>
    </location>
</feature>
<dbReference type="InterPro" id="IPR027417">
    <property type="entry name" value="P-loop_NTPase"/>
</dbReference>
<reference evidence="4 5" key="1">
    <citation type="submission" date="2013-08" db="EMBL/GenBank/DDBJ databases">
        <authorList>
            <person name="Stouthamer R."/>
            <person name="Nunney L."/>
        </authorList>
    </citation>
    <scope>NUCLEOTIDE SEQUENCE [LARGE SCALE GENOMIC DNA]</scope>
    <source>
        <strain evidence="5">ann-1</strain>
    </source>
</reference>
<dbReference type="InterPro" id="IPR008866">
    <property type="entry name" value="Phage_lambda_GpA-like"/>
</dbReference>
<gene>
    <name evidence="4" type="ORF">D934_05170</name>
</gene>
<dbReference type="InterPro" id="IPR046453">
    <property type="entry name" value="GpA_ATPase"/>
</dbReference>
<feature type="domain" description="Terminase large subunit GpA endonuclease" evidence="3">
    <location>
        <begin position="315"/>
        <end position="596"/>
    </location>
</feature>
<feature type="domain" description="Phage terminase large subunit GpA ATPase" evidence="2">
    <location>
        <begin position="50"/>
        <end position="306"/>
    </location>
</feature>
<dbReference type="HAMAP" id="MF_04144">
    <property type="entry name" value="TERL_LAMBDA"/>
    <property type="match status" value="1"/>
</dbReference>
<dbReference type="Gene3D" id="3.40.50.300">
    <property type="entry name" value="P-loop containing nucleotide triphosphate hydrolases"/>
    <property type="match status" value="1"/>
</dbReference>
<accession>A0A060H2N6</accession>
<dbReference type="Pfam" id="PF20454">
    <property type="entry name" value="GpA_nuclease"/>
    <property type="match status" value="1"/>
</dbReference>